<accession>T0DUK1</accession>
<dbReference type="AlphaFoldDB" id="T0DUK1"/>
<dbReference type="EMBL" id="CP080467">
    <property type="protein sequence ID" value="UNO49427.1"/>
    <property type="molecule type" value="Genomic_DNA"/>
</dbReference>
<keyword evidence="3" id="KW-1185">Reference proteome</keyword>
<sequence>MSCSEIDLHKLLEMSANGDEGASEELVIRFNRLIQKESFMNGMPNEDVAQDIRAELIRAVQRRYKAKQNSE</sequence>
<evidence type="ECO:0000259" key="1">
    <source>
        <dbReference type="Pfam" id="PF12645"/>
    </source>
</evidence>
<dbReference type="OrthoDB" id="1856222at2"/>
<dbReference type="RefSeq" id="WP_021294691.1">
    <property type="nucleotide sequence ID" value="NZ_AURB01000003.1"/>
</dbReference>
<dbReference type="KEGG" id="aaco:K1I37_02420"/>
<reference evidence="3" key="1">
    <citation type="journal article" date="2022" name="G3 (Bethesda)">
        <title>Unveiling the complete genome sequence of Alicyclobacillus acidoterrestris DSM 3922T, a taint-producing strain.</title>
        <authorList>
            <person name="Leonardo I.C."/>
            <person name="Barreto Crespo M.T."/>
            <person name="Gaspar F.B."/>
        </authorList>
    </citation>
    <scope>NUCLEOTIDE SEQUENCE [LARGE SCALE GENOMIC DNA]</scope>
    <source>
        <strain evidence="3">DSM 3922</strain>
    </source>
</reference>
<dbReference type="Pfam" id="PF12645">
    <property type="entry name" value="HTH_16"/>
    <property type="match status" value="1"/>
</dbReference>
<organism evidence="2 3">
    <name type="scientific">Alicyclobacillus acidoterrestris (strain ATCC 49025 / DSM 3922 / CIP 106132 / NCIMB 13137 / GD3B)</name>
    <dbReference type="NCBI Taxonomy" id="1356854"/>
    <lineage>
        <taxon>Bacteria</taxon>
        <taxon>Bacillati</taxon>
        <taxon>Bacillota</taxon>
        <taxon>Bacilli</taxon>
        <taxon>Bacillales</taxon>
        <taxon>Alicyclobacillaceae</taxon>
        <taxon>Alicyclobacillus</taxon>
    </lineage>
</organism>
<accession>A0A9E6ZH56</accession>
<evidence type="ECO:0000313" key="2">
    <source>
        <dbReference type="EMBL" id="UNO49427.1"/>
    </source>
</evidence>
<proteinExistence type="predicted"/>
<protein>
    <submittedName>
        <fullName evidence="2">Helix-turn-helix domain-containing protein</fullName>
    </submittedName>
</protein>
<name>T0DUK1_ALIAG</name>
<dbReference type="InterPro" id="IPR024760">
    <property type="entry name" value="HTH_dom_conjug_TS-like"/>
</dbReference>
<gene>
    <name evidence="2" type="ORF">K1I37_02420</name>
</gene>
<evidence type="ECO:0000313" key="3">
    <source>
        <dbReference type="Proteomes" id="UP000829401"/>
    </source>
</evidence>
<feature type="domain" description="Helix-turn-helix conjugative transposon-like" evidence="1">
    <location>
        <begin position="12"/>
        <end position="61"/>
    </location>
</feature>
<dbReference type="Proteomes" id="UP000829401">
    <property type="component" value="Chromosome"/>
</dbReference>